<gene>
    <name evidence="2" type="ORF">SAY86_012386</name>
</gene>
<protein>
    <submittedName>
        <fullName evidence="2">Uncharacterized protein</fullName>
    </submittedName>
</protein>
<sequence>MEAPTLSTLCWAVQNDLRGGFRNWLQWRKPRQPLSSPFDSVARRPSAQTPQIEMEGVSFEPDARHEVGLWHAWHRSVLECLVTRKLAPWTFRSQSQHRFARSDSQYIFAGLRHSSQSFCFIAFS</sequence>
<keyword evidence="3" id="KW-1185">Reference proteome</keyword>
<dbReference type="Proteomes" id="UP001346149">
    <property type="component" value="Unassembled WGS sequence"/>
</dbReference>
<dbReference type="EMBL" id="JAXQNO010000007">
    <property type="protein sequence ID" value="KAK4794392.1"/>
    <property type="molecule type" value="Genomic_DNA"/>
</dbReference>
<proteinExistence type="predicted"/>
<name>A0AAN7M9Y0_TRANT</name>
<evidence type="ECO:0000313" key="3">
    <source>
        <dbReference type="Proteomes" id="UP001346149"/>
    </source>
</evidence>
<dbReference type="AlphaFoldDB" id="A0AAN7M9Y0"/>
<evidence type="ECO:0000313" key="2">
    <source>
        <dbReference type="EMBL" id="KAK4794392.1"/>
    </source>
</evidence>
<accession>A0AAN7M9Y0</accession>
<organism evidence="2 3">
    <name type="scientific">Trapa natans</name>
    <name type="common">Water chestnut</name>
    <dbReference type="NCBI Taxonomy" id="22666"/>
    <lineage>
        <taxon>Eukaryota</taxon>
        <taxon>Viridiplantae</taxon>
        <taxon>Streptophyta</taxon>
        <taxon>Embryophyta</taxon>
        <taxon>Tracheophyta</taxon>
        <taxon>Spermatophyta</taxon>
        <taxon>Magnoliopsida</taxon>
        <taxon>eudicotyledons</taxon>
        <taxon>Gunneridae</taxon>
        <taxon>Pentapetalae</taxon>
        <taxon>rosids</taxon>
        <taxon>malvids</taxon>
        <taxon>Myrtales</taxon>
        <taxon>Lythraceae</taxon>
        <taxon>Trapa</taxon>
    </lineage>
</organism>
<evidence type="ECO:0000256" key="1">
    <source>
        <dbReference type="SAM" id="MobiDB-lite"/>
    </source>
</evidence>
<comment type="caution">
    <text evidence="2">The sequence shown here is derived from an EMBL/GenBank/DDBJ whole genome shotgun (WGS) entry which is preliminary data.</text>
</comment>
<reference evidence="2 3" key="1">
    <citation type="journal article" date="2023" name="Hortic Res">
        <title>Pangenome of water caltrop reveals structural variations and asymmetric subgenome divergence after allopolyploidization.</title>
        <authorList>
            <person name="Zhang X."/>
            <person name="Chen Y."/>
            <person name="Wang L."/>
            <person name="Yuan Y."/>
            <person name="Fang M."/>
            <person name="Shi L."/>
            <person name="Lu R."/>
            <person name="Comes H.P."/>
            <person name="Ma Y."/>
            <person name="Chen Y."/>
            <person name="Huang G."/>
            <person name="Zhou Y."/>
            <person name="Zheng Z."/>
            <person name="Qiu Y."/>
        </authorList>
    </citation>
    <scope>NUCLEOTIDE SEQUENCE [LARGE SCALE GENOMIC DNA]</scope>
    <source>
        <strain evidence="2">F231</strain>
    </source>
</reference>
<feature type="region of interest" description="Disordered" evidence="1">
    <location>
        <begin position="33"/>
        <end position="54"/>
    </location>
</feature>